<feature type="region of interest" description="Disordered" evidence="1">
    <location>
        <begin position="64"/>
        <end position="100"/>
    </location>
</feature>
<evidence type="ECO:0000313" key="3">
    <source>
        <dbReference type="Proteomes" id="UP000313359"/>
    </source>
</evidence>
<accession>A0A5C2S159</accession>
<dbReference type="Proteomes" id="UP000313359">
    <property type="component" value="Unassembled WGS sequence"/>
</dbReference>
<organism evidence="2 3">
    <name type="scientific">Lentinus tigrinus ALCF2SS1-6</name>
    <dbReference type="NCBI Taxonomy" id="1328759"/>
    <lineage>
        <taxon>Eukaryota</taxon>
        <taxon>Fungi</taxon>
        <taxon>Dikarya</taxon>
        <taxon>Basidiomycota</taxon>
        <taxon>Agaricomycotina</taxon>
        <taxon>Agaricomycetes</taxon>
        <taxon>Polyporales</taxon>
        <taxon>Polyporaceae</taxon>
        <taxon>Lentinus</taxon>
    </lineage>
</organism>
<reference evidence="2" key="1">
    <citation type="journal article" date="2018" name="Genome Biol. Evol.">
        <title>Genomics and development of Lentinus tigrinus, a white-rot wood-decaying mushroom with dimorphic fruiting bodies.</title>
        <authorList>
            <person name="Wu B."/>
            <person name="Xu Z."/>
            <person name="Knudson A."/>
            <person name="Carlson A."/>
            <person name="Chen N."/>
            <person name="Kovaka S."/>
            <person name="LaButti K."/>
            <person name="Lipzen A."/>
            <person name="Pennachio C."/>
            <person name="Riley R."/>
            <person name="Schakwitz W."/>
            <person name="Umezawa K."/>
            <person name="Ohm R.A."/>
            <person name="Grigoriev I.V."/>
            <person name="Nagy L.G."/>
            <person name="Gibbons J."/>
            <person name="Hibbett D."/>
        </authorList>
    </citation>
    <scope>NUCLEOTIDE SEQUENCE [LARGE SCALE GENOMIC DNA]</scope>
    <source>
        <strain evidence="2">ALCF2SS1-6</strain>
    </source>
</reference>
<protein>
    <submittedName>
        <fullName evidence="2">Uncharacterized protein</fullName>
    </submittedName>
</protein>
<sequence>MPPRSSNNSGGLALRTLSQTRISGIVPGSTVSTRNIAAWRARRICWHHRQKLSHVLLLANGVPSAGIPSSKGSAPQASRLPQRDEPEDDHSMRPSSWRWL</sequence>
<proteinExistence type="predicted"/>
<evidence type="ECO:0000313" key="2">
    <source>
        <dbReference type="EMBL" id="RPD57110.1"/>
    </source>
</evidence>
<name>A0A5C2S159_9APHY</name>
<gene>
    <name evidence="2" type="ORF">L227DRAFT_578297</name>
</gene>
<dbReference type="AlphaFoldDB" id="A0A5C2S159"/>
<dbReference type="EMBL" id="ML122283">
    <property type="protein sequence ID" value="RPD57110.1"/>
    <property type="molecule type" value="Genomic_DNA"/>
</dbReference>
<feature type="compositionally biased region" description="Basic and acidic residues" evidence="1">
    <location>
        <begin position="81"/>
        <end position="92"/>
    </location>
</feature>
<keyword evidence="3" id="KW-1185">Reference proteome</keyword>
<evidence type="ECO:0000256" key="1">
    <source>
        <dbReference type="SAM" id="MobiDB-lite"/>
    </source>
</evidence>